<dbReference type="HOGENOM" id="CLU_032571_3_2_1"/>
<sequence length="311" mass="32835">MAIIRATLISALASHILTCTAHMQMSWPYPLRSSLNPAVPESLKDYDTASPLLRDGTDFLCKGYQNNATNSQAYDITAIYQAGSSYNITLAGGATHSGGSCQISLSYDNGASFKVIESIIGGCPLSLTYDFTVPDFAPSSDTALLSWSWFNLIGESNMYQDCARVQVVGAQIPAVQNRRRALRYESRRQTAFDSLPDMFVCDVGNGCNTIERRSLVFPDAGASVSYGTDATTPEPGPGFTLANSTSAGITSRVTSTNIPPFPLFNTTFTHGPTGTGSATMAIPTNSTSAVFTNASSLAIPVPGTVTSTVAA</sequence>
<dbReference type="GeneID" id="19968726"/>
<evidence type="ECO:0000313" key="3">
    <source>
        <dbReference type="Proteomes" id="UP000030752"/>
    </source>
</evidence>
<name>W2SEN5_CYPE1</name>
<dbReference type="EMBL" id="KB822711">
    <property type="protein sequence ID" value="ETN47196.1"/>
    <property type="molecule type" value="Genomic_DNA"/>
</dbReference>
<evidence type="ECO:0008006" key="4">
    <source>
        <dbReference type="Google" id="ProtNLM"/>
    </source>
</evidence>
<dbReference type="eggNOG" id="ENOG502RZYG">
    <property type="taxonomic scope" value="Eukaryota"/>
</dbReference>
<evidence type="ECO:0000256" key="1">
    <source>
        <dbReference type="SAM" id="SignalP"/>
    </source>
</evidence>
<dbReference type="OrthoDB" id="2342176at2759"/>
<dbReference type="Gene3D" id="2.70.50.70">
    <property type="match status" value="1"/>
</dbReference>
<feature type="signal peptide" evidence="1">
    <location>
        <begin position="1"/>
        <end position="21"/>
    </location>
</feature>
<dbReference type="RefSeq" id="XP_008711908.1">
    <property type="nucleotide sequence ID" value="XM_008713686.1"/>
</dbReference>
<feature type="chain" id="PRO_5004825232" description="Chitin-binding type-4 domain-containing protein" evidence="1">
    <location>
        <begin position="22"/>
        <end position="311"/>
    </location>
</feature>
<protein>
    <recommendedName>
        <fullName evidence="4">Chitin-binding type-4 domain-containing protein</fullName>
    </recommendedName>
</protein>
<dbReference type="InParanoid" id="W2SEN5"/>
<dbReference type="VEuPathDB" id="FungiDB:HMPREF1541_01387"/>
<dbReference type="PANTHER" id="PTHR36182:SF1">
    <property type="entry name" value="PROTEIN, PUTATIVE (AFU_ORTHOLOGUE AFUA_6G10930)-RELATED"/>
    <property type="match status" value="1"/>
</dbReference>
<evidence type="ECO:0000313" key="2">
    <source>
        <dbReference type="EMBL" id="ETN47196.1"/>
    </source>
</evidence>
<reference evidence="2 3" key="1">
    <citation type="submission" date="2013-03" db="EMBL/GenBank/DDBJ databases">
        <title>The Genome Sequence of Phialophora europaea CBS 101466.</title>
        <authorList>
            <consortium name="The Broad Institute Genomics Platform"/>
            <person name="Cuomo C."/>
            <person name="de Hoog S."/>
            <person name="Gorbushina A."/>
            <person name="Walker B."/>
            <person name="Young S.K."/>
            <person name="Zeng Q."/>
            <person name="Gargeya S."/>
            <person name="Fitzgerald M."/>
            <person name="Haas B."/>
            <person name="Abouelleil A."/>
            <person name="Allen A.W."/>
            <person name="Alvarado L."/>
            <person name="Arachchi H.M."/>
            <person name="Berlin A.M."/>
            <person name="Chapman S.B."/>
            <person name="Gainer-Dewar J."/>
            <person name="Goldberg J."/>
            <person name="Griggs A."/>
            <person name="Gujja S."/>
            <person name="Hansen M."/>
            <person name="Howarth C."/>
            <person name="Imamovic A."/>
            <person name="Ireland A."/>
            <person name="Larimer J."/>
            <person name="McCowan C."/>
            <person name="Murphy C."/>
            <person name="Pearson M."/>
            <person name="Poon T.W."/>
            <person name="Priest M."/>
            <person name="Roberts A."/>
            <person name="Saif S."/>
            <person name="Shea T."/>
            <person name="Sisk P."/>
            <person name="Sykes S."/>
            <person name="Wortman J."/>
            <person name="Nusbaum C."/>
            <person name="Birren B."/>
        </authorList>
    </citation>
    <scope>NUCLEOTIDE SEQUENCE [LARGE SCALE GENOMIC DNA]</scope>
    <source>
        <strain evidence="2 3">CBS 101466</strain>
    </source>
</reference>
<dbReference type="AlphaFoldDB" id="W2SEN5"/>
<proteinExistence type="predicted"/>
<organism evidence="2 3">
    <name type="scientific">Cyphellophora europaea (strain CBS 101466)</name>
    <name type="common">Phialophora europaea</name>
    <dbReference type="NCBI Taxonomy" id="1220924"/>
    <lineage>
        <taxon>Eukaryota</taxon>
        <taxon>Fungi</taxon>
        <taxon>Dikarya</taxon>
        <taxon>Ascomycota</taxon>
        <taxon>Pezizomycotina</taxon>
        <taxon>Eurotiomycetes</taxon>
        <taxon>Chaetothyriomycetidae</taxon>
        <taxon>Chaetothyriales</taxon>
        <taxon>Cyphellophoraceae</taxon>
        <taxon>Cyphellophora</taxon>
    </lineage>
</organism>
<keyword evidence="3" id="KW-1185">Reference proteome</keyword>
<accession>W2SEN5</accession>
<keyword evidence="1" id="KW-0732">Signal</keyword>
<dbReference type="Proteomes" id="UP000030752">
    <property type="component" value="Unassembled WGS sequence"/>
</dbReference>
<dbReference type="PANTHER" id="PTHR36182">
    <property type="entry name" value="PROTEIN, PUTATIVE (AFU_ORTHOLOGUE AFUA_6G10930)-RELATED"/>
    <property type="match status" value="1"/>
</dbReference>
<gene>
    <name evidence="2" type="ORF">HMPREF1541_01387</name>
</gene>